<protein>
    <submittedName>
        <fullName evidence="1">Uncharacterized protein</fullName>
    </submittedName>
</protein>
<organism evidence="1 2">
    <name type="scientific">Daphnia pulex</name>
    <name type="common">Water flea</name>
    <dbReference type="NCBI Taxonomy" id="6669"/>
    <lineage>
        <taxon>Eukaryota</taxon>
        <taxon>Metazoa</taxon>
        <taxon>Ecdysozoa</taxon>
        <taxon>Arthropoda</taxon>
        <taxon>Crustacea</taxon>
        <taxon>Branchiopoda</taxon>
        <taxon>Diplostraca</taxon>
        <taxon>Cladocera</taxon>
        <taxon>Anomopoda</taxon>
        <taxon>Daphniidae</taxon>
        <taxon>Daphnia</taxon>
    </lineage>
</organism>
<dbReference type="EMBL" id="GL736487">
    <property type="protein sequence ID" value="EFX60399.1"/>
    <property type="molecule type" value="Genomic_DNA"/>
</dbReference>
<dbReference type="InParanoid" id="E9I6I1"/>
<evidence type="ECO:0000313" key="2">
    <source>
        <dbReference type="Proteomes" id="UP000000305"/>
    </source>
</evidence>
<gene>
    <name evidence="1" type="ORF">DAPPUDRAFT_124323</name>
</gene>
<dbReference type="HOGENOM" id="CLU_1357636_0_0_1"/>
<reference evidence="1 2" key="1">
    <citation type="journal article" date="2011" name="Science">
        <title>The ecoresponsive genome of Daphnia pulex.</title>
        <authorList>
            <person name="Colbourne J.K."/>
            <person name="Pfrender M.E."/>
            <person name="Gilbert D."/>
            <person name="Thomas W.K."/>
            <person name="Tucker A."/>
            <person name="Oakley T.H."/>
            <person name="Tokishita S."/>
            <person name="Aerts A."/>
            <person name="Arnold G.J."/>
            <person name="Basu M.K."/>
            <person name="Bauer D.J."/>
            <person name="Caceres C.E."/>
            <person name="Carmel L."/>
            <person name="Casola C."/>
            <person name="Choi J.H."/>
            <person name="Detter J.C."/>
            <person name="Dong Q."/>
            <person name="Dusheyko S."/>
            <person name="Eads B.D."/>
            <person name="Frohlich T."/>
            <person name="Geiler-Samerotte K.A."/>
            <person name="Gerlach D."/>
            <person name="Hatcher P."/>
            <person name="Jogdeo S."/>
            <person name="Krijgsveld J."/>
            <person name="Kriventseva E.V."/>
            <person name="Kultz D."/>
            <person name="Laforsch C."/>
            <person name="Lindquist E."/>
            <person name="Lopez J."/>
            <person name="Manak J.R."/>
            <person name="Muller J."/>
            <person name="Pangilinan J."/>
            <person name="Patwardhan R.P."/>
            <person name="Pitluck S."/>
            <person name="Pritham E.J."/>
            <person name="Rechtsteiner A."/>
            <person name="Rho M."/>
            <person name="Rogozin I.B."/>
            <person name="Sakarya O."/>
            <person name="Salamov A."/>
            <person name="Schaack S."/>
            <person name="Shapiro H."/>
            <person name="Shiga Y."/>
            <person name="Skalitzky C."/>
            <person name="Smith Z."/>
            <person name="Souvorov A."/>
            <person name="Sung W."/>
            <person name="Tang Z."/>
            <person name="Tsuchiya D."/>
            <person name="Tu H."/>
            <person name="Vos H."/>
            <person name="Wang M."/>
            <person name="Wolf Y.I."/>
            <person name="Yamagata H."/>
            <person name="Yamada T."/>
            <person name="Ye Y."/>
            <person name="Shaw J.R."/>
            <person name="Andrews J."/>
            <person name="Crease T.J."/>
            <person name="Tang H."/>
            <person name="Lucas S.M."/>
            <person name="Robertson H.M."/>
            <person name="Bork P."/>
            <person name="Koonin E.V."/>
            <person name="Zdobnov E.M."/>
            <person name="Grigoriev I.V."/>
            <person name="Lynch M."/>
            <person name="Boore J.L."/>
        </authorList>
    </citation>
    <scope>NUCLEOTIDE SEQUENCE [LARGE SCALE GENOMIC DNA]</scope>
</reference>
<evidence type="ECO:0000313" key="1">
    <source>
        <dbReference type="EMBL" id="EFX60399.1"/>
    </source>
</evidence>
<dbReference type="AlphaFoldDB" id="E9I6I1"/>
<proteinExistence type="predicted"/>
<dbReference type="Proteomes" id="UP000000305">
    <property type="component" value="Unassembled WGS sequence"/>
</dbReference>
<dbReference type="KEGG" id="dpx:DAPPUDRAFT_124323"/>
<feature type="non-terminal residue" evidence="1">
    <location>
        <position position="1"/>
    </location>
</feature>
<name>E9I6I1_DAPPU</name>
<accession>E9I6I1</accession>
<keyword evidence="2" id="KW-1185">Reference proteome</keyword>
<sequence length="202" mass="22925">MGLAMKSLDTANLNVTKNTILRTTEMTRFMYNSLYRTEIHNQDHRKFLDTFMGPNAIASAMMGVTRNYVYTLACRVTLDLLLPITRPGTIRTFQTLTFTLLKNQTFAEGFLHTRFFRQIFETGISFVTWAVFWIVTKYKNKYLDPPPTTAAPSTTTTIAAAETTTENVTMPPEYNITLATTAHYYEASTALDYIDVSKPPSI</sequence>